<dbReference type="InterPro" id="IPR047817">
    <property type="entry name" value="ABC2_TM_bact-type"/>
</dbReference>
<dbReference type="InterPro" id="IPR013525">
    <property type="entry name" value="ABC2_TM"/>
</dbReference>
<dbReference type="Proteomes" id="UP000309174">
    <property type="component" value="Unassembled WGS sequence"/>
</dbReference>
<keyword evidence="5 8" id="KW-0812">Transmembrane</keyword>
<evidence type="ECO:0000256" key="5">
    <source>
        <dbReference type="ARBA" id="ARBA00022692"/>
    </source>
</evidence>
<keyword evidence="4 8" id="KW-1003">Cell membrane</keyword>
<proteinExistence type="inferred from homology"/>
<feature type="region of interest" description="Disordered" evidence="9">
    <location>
        <begin position="31"/>
        <end position="54"/>
    </location>
</feature>
<evidence type="ECO:0000313" key="11">
    <source>
        <dbReference type="EMBL" id="TMR02594.1"/>
    </source>
</evidence>
<keyword evidence="3 8" id="KW-0813">Transport</keyword>
<evidence type="ECO:0000259" key="10">
    <source>
        <dbReference type="PROSITE" id="PS51012"/>
    </source>
</evidence>
<evidence type="ECO:0000256" key="3">
    <source>
        <dbReference type="ARBA" id="ARBA00022448"/>
    </source>
</evidence>
<comment type="caution">
    <text evidence="11">The sequence shown here is derived from an EMBL/GenBank/DDBJ whole genome shotgun (WGS) entry which is preliminary data.</text>
</comment>
<dbReference type="EMBL" id="VCKW01000049">
    <property type="protein sequence ID" value="TMR02594.1"/>
    <property type="molecule type" value="Genomic_DNA"/>
</dbReference>
<accession>A0A5C4JF79</accession>
<evidence type="ECO:0000256" key="8">
    <source>
        <dbReference type="RuleBase" id="RU361157"/>
    </source>
</evidence>
<evidence type="ECO:0000256" key="6">
    <source>
        <dbReference type="ARBA" id="ARBA00022989"/>
    </source>
</evidence>
<dbReference type="PROSITE" id="PS51012">
    <property type="entry name" value="ABC_TM2"/>
    <property type="match status" value="1"/>
</dbReference>
<evidence type="ECO:0000256" key="9">
    <source>
        <dbReference type="SAM" id="MobiDB-lite"/>
    </source>
</evidence>
<gene>
    <name evidence="11" type="ORF">ETD83_12290</name>
</gene>
<dbReference type="OrthoDB" id="9776218at2"/>
<evidence type="ECO:0000256" key="2">
    <source>
        <dbReference type="ARBA" id="ARBA00007783"/>
    </source>
</evidence>
<dbReference type="GO" id="GO:0140359">
    <property type="term" value="F:ABC-type transporter activity"/>
    <property type="evidence" value="ECO:0007669"/>
    <property type="project" value="InterPro"/>
</dbReference>
<keyword evidence="7 8" id="KW-0472">Membrane</keyword>
<organism evidence="11 12">
    <name type="scientific">Actinomadura soli</name>
    <dbReference type="NCBI Taxonomy" id="2508997"/>
    <lineage>
        <taxon>Bacteria</taxon>
        <taxon>Bacillati</taxon>
        <taxon>Actinomycetota</taxon>
        <taxon>Actinomycetes</taxon>
        <taxon>Streptosporangiales</taxon>
        <taxon>Thermomonosporaceae</taxon>
        <taxon>Actinomadura</taxon>
    </lineage>
</organism>
<dbReference type="Pfam" id="PF01061">
    <property type="entry name" value="ABC2_membrane"/>
    <property type="match status" value="1"/>
</dbReference>
<feature type="transmembrane region" description="Helical" evidence="8">
    <location>
        <begin position="195"/>
        <end position="216"/>
    </location>
</feature>
<reference evidence="11 12" key="1">
    <citation type="submission" date="2019-05" db="EMBL/GenBank/DDBJ databases">
        <title>Draft genome sequence of Actinomadura sp. 14C53.</title>
        <authorList>
            <person name="Saricaoglu S."/>
            <person name="Isik K."/>
        </authorList>
    </citation>
    <scope>NUCLEOTIDE SEQUENCE [LARGE SCALE GENOMIC DNA]</scope>
    <source>
        <strain evidence="11 12">14C53</strain>
    </source>
</reference>
<dbReference type="PANTHER" id="PTHR30294">
    <property type="entry name" value="MEMBRANE COMPONENT OF ABC TRANSPORTER YHHJ-RELATED"/>
    <property type="match status" value="1"/>
</dbReference>
<name>A0A5C4JF79_9ACTN</name>
<comment type="similarity">
    <text evidence="2 8">Belongs to the ABC-2 integral membrane protein family.</text>
</comment>
<feature type="transmembrane region" description="Helical" evidence="8">
    <location>
        <begin position="228"/>
        <end position="246"/>
    </location>
</feature>
<sequence length="309" mass="33200">MDAGRGDHRALAVRGRRRLRTPSALVGHVRAGAQPERDGRHRVRPFRRDRRHRAQAPDRLGGTAVFSVRITLAITRRILREVFRDTRASIFLLVAPGVLIVLVRNLFESAADFAPTGAMMLGAFPALSMYMVGSTLVVRERNRGTLEAILATPASRLDFVLAYLCAAVAASLVQAVSTVAVGYTLGGLETASPPWLLGAMAALCAIFGMSLGLICSAICQNEGQASQLVPGIMVPQLLICGVFWPLPVMADWLRAIERFMPFSTVTRAMTAAREHSYGGSELVVNSVAMAVLTAAALLGVAAIIRRRTA</sequence>
<dbReference type="PANTHER" id="PTHR30294:SF38">
    <property type="entry name" value="TRANSPORT PERMEASE PROTEIN"/>
    <property type="match status" value="1"/>
</dbReference>
<evidence type="ECO:0000313" key="12">
    <source>
        <dbReference type="Proteomes" id="UP000309174"/>
    </source>
</evidence>
<feature type="domain" description="ABC transmembrane type-2" evidence="10">
    <location>
        <begin position="83"/>
        <end position="308"/>
    </location>
</feature>
<keyword evidence="6 8" id="KW-1133">Transmembrane helix</keyword>
<evidence type="ECO:0000256" key="7">
    <source>
        <dbReference type="ARBA" id="ARBA00023136"/>
    </source>
</evidence>
<feature type="transmembrane region" description="Helical" evidence="8">
    <location>
        <begin position="159"/>
        <end position="183"/>
    </location>
</feature>
<dbReference type="GO" id="GO:0005886">
    <property type="term" value="C:plasma membrane"/>
    <property type="evidence" value="ECO:0007669"/>
    <property type="project" value="UniProtKB-SubCell"/>
</dbReference>
<comment type="subcellular location">
    <subcellularLocation>
        <location evidence="1 8">Cell membrane</location>
        <topology evidence="1 8">Multi-pass membrane protein</topology>
    </subcellularLocation>
</comment>
<dbReference type="AlphaFoldDB" id="A0A5C4JF79"/>
<feature type="transmembrane region" description="Helical" evidence="8">
    <location>
        <begin position="282"/>
        <end position="304"/>
    </location>
</feature>
<keyword evidence="12" id="KW-1185">Reference proteome</keyword>
<protein>
    <recommendedName>
        <fullName evidence="8">Transport permease protein</fullName>
    </recommendedName>
</protein>
<feature type="transmembrane region" description="Helical" evidence="8">
    <location>
        <begin position="119"/>
        <end position="138"/>
    </location>
</feature>
<dbReference type="InterPro" id="IPR051449">
    <property type="entry name" value="ABC-2_transporter_component"/>
</dbReference>
<feature type="compositionally biased region" description="Basic residues" evidence="9">
    <location>
        <begin position="40"/>
        <end position="54"/>
    </location>
</feature>
<feature type="transmembrane region" description="Helical" evidence="8">
    <location>
        <begin position="88"/>
        <end position="107"/>
    </location>
</feature>
<evidence type="ECO:0000256" key="4">
    <source>
        <dbReference type="ARBA" id="ARBA00022475"/>
    </source>
</evidence>
<evidence type="ECO:0000256" key="1">
    <source>
        <dbReference type="ARBA" id="ARBA00004651"/>
    </source>
</evidence>